<evidence type="ECO:0000313" key="2">
    <source>
        <dbReference type="Proteomes" id="UP001313282"/>
    </source>
</evidence>
<organism evidence="1 2">
    <name type="scientific">Orbilia javanica</name>
    <dbReference type="NCBI Taxonomy" id="47235"/>
    <lineage>
        <taxon>Eukaryota</taxon>
        <taxon>Fungi</taxon>
        <taxon>Dikarya</taxon>
        <taxon>Ascomycota</taxon>
        <taxon>Pezizomycotina</taxon>
        <taxon>Orbiliomycetes</taxon>
        <taxon>Orbiliales</taxon>
        <taxon>Orbiliaceae</taxon>
        <taxon>Orbilia</taxon>
    </lineage>
</organism>
<sequence>MHSDDAIDGITAITKVLCGLLGGSKIRLVSFYEGSIGPRPSREMMGDTDHSTIDPDTIIVPKSSAVLGLGADLEEDYQIDGHHSAMIKFTSSLDDPYRIIVDRLLEALYYQAGLVFGAALNQSQRSVDQRIAGTQTGVGQREELTHSAAPKDEKQRLKKKYIYSQLLRVAADAGLHEIAKRLMECGADPLMRVQEPPYDTFSDNPWIFYDGDPASNQGEDLEIANYKSSITGILRGDLTAFTLAMKRDDSQMIDTLLELEKEGIVWERDQAIT</sequence>
<keyword evidence="2" id="KW-1185">Reference proteome</keyword>
<dbReference type="Proteomes" id="UP001313282">
    <property type="component" value="Unassembled WGS sequence"/>
</dbReference>
<gene>
    <name evidence="1" type="ORF">TWF718_005930</name>
</gene>
<name>A0AAN8RDX6_9PEZI</name>
<comment type="caution">
    <text evidence="1">The sequence shown here is derived from an EMBL/GenBank/DDBJ whole genome shotgun (WGS) entry which is preliminary data.</text>
</comment>
<protein>
    <submittedName>
        <fullName evidence="1">Uncharacterized protein</fullName>
    </submittedName>
</protein>
<evidence type="ECO:0000313" key="1">
    <source>
        <dbReference type="EMBL" id="KAK6348115.1"/>
    </source>
</evidence>
<accession>A0AAN8RDX6</accession>
<reference evidence="1 2" key="1">
    <citation type="submission" date="2019-10" db="EMBL/GenBank/DDBJ databases">
        <authorList>
            <person name="Palmer J.M."/>
        </authorList>
    </citation>
    <scope>NUCLEOTIDE SEQUENCE [LARGE SCALE GENOMIC DNA]</scope>
    <source>
        <strain evidence="1 2">TWF718</strain>
    </source>
</reference>
<dbReference type="AlphaFoldDB" id="A0AAN8RDX6"/>
<proteinExistence type="predicted"/>
<dbReference type="EMBL" id="JAVHNR010000003">
    <property type="protein sequence ID" value="KAK6348115.1"/>
    <property type="molecule type" value="Genomic_DNA"/>
</dbReference>